<accession>A0ABU6WS87</accession>
<dbReference type="EMBL" id="JASCZI010182074">
    <property type="protein sequence ID" value="MED6186948.1"/>
    <property type="molecule type" value="Genomic_DNA"/>
</dbReference>
<feature type="compositionally biased region" description="Acidic residues" evidence="1">
    <location>
        <begin position="108"/>
        <end position="126"/>
    </location>
</feature>
<keyword evidence="3" id="KW-1185">Reference proteome</keyword>
<evidence type="ECO:0000256" key="1">
    <source>
        <dbReference type="SAM" id="MobiDB-lite"/>
    </source>
</evidence>
<feature type="region of interest" description="Disordered" evidence="1">
    <location>
        <begin position="1"/>
        <end position="24"/>
    </location>
</feature>
<gene>
    <name evidence="2" type="ORF">PIB30_071642</name>
</gene>
<reference evidence="2 3" key="1">
    <citation type="journal article" date="2023" name="Plants (Basel)">
        <title>Bridging the Gap: Combining Genomics and Transcriptomics Approaches to Understand Stylosanthes scabra, an Orphan Legume from the Brazilian Caatinga.</title>
        <authorList>
            <person name="Ferreira-Neto J.R.C."/>
            <person name="da Silva M.D."/>
            <person name="Binneck E."/>
            <person name="de Melo N.F."/>
            <person name="da Silva R.H."/>
            <person name="de Melo A.L.T.M."/>
            <person name="Pandolfi V."/>
            <person name="Bustamante F.O."/>
            <person name="Brasileiro-Vidal A.C."/>
            <person name="Benko-Iseppon A.M."/>
        </authorList>
    </citation>
    <scope>NUCLEOTIDE SEQUENCE [LARGE SCALE GENOMIC DNA]</scope>
    <source>
        <tissue evidence="2">Leaves</tissue>
    </source>
</reference>
<protein>
    <submittedName>
        <fullName evidence="2">Uncharacterized protein</fullName>
    </submittedName>
</protein>
<evidence type="ECO:0000313" key="2">
    <source>
        <dbReference type="EMBL" id="MED6186948.1"/>
    </source>
</evidence>
<sequence>MMARNGPSPSAKGKGKVHGPPTRTSPRLVALRAQGAVNPTAEAPFTPAVPAPPTTRRTARIFVKYYSMKLADRGGPSNVAPVDNDPIKISSDSESELKPEDTIRNLVEIEEEPEKDPEEDPEEEPKEENQGEAQSDEIYFANYFELAPANRSD</sequence>
<comment type="caution">
    <text evidence="2">The sequence shown here is derived from an EMBL/GenBank/DDBJ whole genome shotgun (WGS) entry which is preliminary data.</text>
</comment>
<evidence type="ECO:0000313" key="3">
    <source>
        <dbReference type="Proteomes" id="UP001341840"/>
    </source>
</evidence>
<feature type="region of interest" description="Disordered" evidence="1">
    <location>
        <begin position="72"/>
        <end position="138"/>
    </location>
</feature>
<dbReference type="Proteomes" id="UP001341840">
    <property type="component" value="Unassembled WGS sequence"/>
</dbReference>
<proteinExistence type="predicted"/>
<organism evidence="2 3">
    <name type="scientific">Stylosanthes scabra</name>
    <dbReference type="NCBI Taxonomy" id="79078"/>
    <lineage>
        <taxon>Eukaryota</taxon>
        <taxon>Viridiplantae</taxon>
        <taxon>Streptophyta</taxon>
        <taxon>Embryophyta</taxon>
        <taxon>Tracheophyta</taxon>
        <taxon>Spermatophyta</taxon>
        <taxon>Magnoliopsida</taxon>
        <taxon>eudicotyledons</taxon>
        <taxon>Gunneridae</taxon>
        <taxon>Pentapetalae</taxon>
        <taxon>rosids</taxon>
        <taxon>fabids</taxon>
        <taxon>Fabales</taxon>
        <taxon>Fabaceae</taxon>
        <taxon>Papilionoideae</taxon>
        <taxon>50 kb inversion clade</taxon>
        <taxon>dalbergioids sensu lato</taxon>
        <taxon>Dalbergieae</taxon>
        <taxon>Pterocarpus clade</taxon>
        <taxon>Stylosanthes</taxon>
    </lineage>
</organism>
<name>A0ABU6WS87_9FABA</name>